<dbReference type="InterPro" id="IPR039877">
    <property type="entry name" value="TMEM131-like"/>
</dbReference>
<feature type="compositionally biased region" description="Basic and acidic residues" evidence="1">
    <location>
        <begin position="613"/>
        <end position="628"/>
    </location>
</feature>
<organism evidence="4 5">
    <name type="scientific">Callosobruchus maculatus</name>
    <name type="common">Southern cowpea weevil</name>
    <name type="synonym">Pulse bruchid</name>
    <dbReference type="NCBI Taxonomy" id="64391"/>
    <lineage>
        <taxon>Eukaryota</taxon>
        <taxon>Metazoa</taxon>
        <taxon>Ecdysozoa</taxon>
        <taxon>Arthropoda</taxon>
        <taxon>Hexapoda</taxon>
        <taxon>Insecta</taxon>
        <taxon>Pterygota</taxon>
        <taxon>Neoptera</taxon>
        <taxon>Endopterygota</taxon>
        <taxon>Coleoptera</taxon>
        <taxon>Polyphaga</taxon>
        <taxon>Cucujiformia</taxon>
        <taxon>Chrysomeloidea</taxon>
        <taxon>Chrysomelidae</taxon>
        <taxon>Bruchinae</taxon>
        <taxon>Bruchini</taxon>
        <taxon>Callosobruchus</taxon>
    </lineage>
</organism>
<feature type="compositionally biased region" description="Polar residues" evidence="1">
    <location>
        <begin position="735"/>
        <end position="744"/>
    </location>
</feature>
<dbReference type="Pfam" id="PF24501">
    <property type="entry name" value="Ig_TMEM131L_5"/>
    <property type="match status" value="1"/>
</dbReference>
<dbReference type="Pfam" id="PF24499">
    <property type="entry name" value="Ig_TMEM131L_4"/>
    <property type="match status" value="1"/>
</dbReference>
<accession>A0A653DWZ9</accession>
<evidence type="ECO:0000313" key="5">
    <source>
        <dbReference type="Proteomes" id="UP000410492"/>
    </source>
</evidence>
<protein>
    <recommendedName>
        <fullName evidence="6">Transmembrane protein 131-like N-terminal domain-containing protein</fullName>
    </recommendedName>
</protein>
<sequence>HTIKPNHYALIKVTVNATNTEGRVWGNILLETQFEELSIPVLFKVAHGKLEVGPDQLVFDQCFPAKICTHPLHVHSTFSESMVIEDIMTLPHDKRVTSKHTGHIFGKTSKIIGHLFLNPDLDCEPNCYTSLPTNISAQWLKTFSLPKNVAEYDSDLLNLFHTRYRKLTSSGMQKWHNLTLRLDSSEVRGHVFKSRIQMVWPSLFLTQHNKHNRTVSFPLTQLGNTSYQNVTLHNPASHSVMIQIVMDKNYPEYKTLAKSVPSDLLQVPSEQTSTSFFFHNDTKRINFLALFEDLRINLCSTCIAILLPPGQSQIIQIGFHATDLNMHSALLFLRNNLTILEAIKLTAQSALPSIKFGNRKPGSVQPLSFDMTEKHMKDCDKDKDTAPNLTVKRTFTARNIGELTVYVHSFRINDEECEGYGFRVIDCEPFVLPPNGTKKIDIAFTPDLTLTRVFRTLILETSLNMPVNYTLYTTIPTGYLDMCTRAIKGPGWELPLSFLTGNTMSFVFFICLCLAVIDAKRTRKMAMSSFGLPSTSIVQTVLDLRLVGQQVREEIQSPKIEQTVNEDKYVSLSDKPLQTKEETTDKTNYQKQPTLVFATGKTKKKLKKRRIKEHKDETSDEITEKNANSDKTSSEPCENVKEKSVERLEIEPEHNLRRRRENKKSYTSIRKRTRTTETRVYDEESLSVTSDSSSNCEDPGKQSKTCSRLCFQSKAEKNETSDDDIEECNDRYQGDKNTPPSRELTSTRKLKKCSLKQSDNLKKETNLPTNPTTHSLKQVKNAKVRERCIKERKERGRYPNKSSEKIKHVEKLKQNETNTVDKNRSGSSFNLPGLPMASWTDGRAKLGYVVSQTESSKVSPTPSSSVFSSSKITHNKHKPTVFVEPYKQTFTDLGPIGSRRAEQSREYNLDDNVDHRPVRPTTRSLETSNETDGNNTRILGELMSQRQSNADKIAGEGRMLGEAQRMEVPKNLDFEELYSWQNLEYGRLLDEAIQERQMKSISSCDNRWPAENIGQMQDPNSASNTVLSDTNNIRSNIAEEVERNWNHHCYSSSLMAPSESSKSALEDLWKQNLLDSSAYWTNASPISKDNPLTNDYSFNGSSTTTNPSSGYLWGSSSVWQPWTPYTASAPPRSPPGFDNFQQGNRNE</sequence>
<evidence type="ECO:0008006" key="6">
    <source>
        <dbReference type="Google" id="ProtNLM"/>
    </source>
</evidence>
<dbReference type="PANTHER" id="PTHR22050:SF0">
    <property type="entry name" value="TRANSMEMBRANE PROTEIN 131 HOMOLOG"/>
    <property type="match status" value="1"/>
</dbReference>
<gene>
    <name evidence="4" type="ORF">CALMAC_LOCUS21201</name>
</gene>
<feature type="region of interest" description="Disordered" evidence="1">
    <location>
        <begin position="911"/>
        <end position="935"/>
    </location>
</feature>
<dbReference type="InterPro" id="IPR055437">
    <property type="entry name" value="TMEM131L_Ig_5"/>
</dbReference>
<reference evidence="4 5" key="1">
    <citation type="submission" date="2019-01" db="EMBL/GenBank/DDBJ databases">
        <authorList>
            <person name="Sayadi A."/>
        </authorList>
    </citation>
    <scope>NUCLEOTIDE SEQUENCE [LARGE SCALE GENOMIC DNA]</scope>
</reference>
<dbReference type="EMBL" id="CAACVG010015720">
    <property type="protein sequence ID" value="VEN64739.1"/>
    <property type="molecule type" value="Genomic_DNA"/>
</dbReference>
<evidence type="ECO:0000256" key="1">
    <source>
        <dbReference type="SAM" id="MobiDB-lite"/>
    </source>
</evidence>
<keyword evidence="5" id="KW-1185">Reference proteome</keyword>
<dbReference type="OrthoDB" id="168404at2759"/>
<name>A0A653DWZ9_CALMS</name>
<dbReference type="PANTHER" id="PTHR22050">
    <property type="entry name" value="RW1 PROTEIN HOMOLOG"/>
    <property type="match status" value="1"/>
</dbReference>
<dbReference type="Proteomes" id="UP000410492">
    <property type="component" value="Unassembled WGS sequence"/>
</dbReference>
<evidence type="ECO:0000259" key="2">
    <source>
        <dbReference type="Pfam" id="PF24499"/>
    </source>
</evidence>
<feature type="domain" description="TMEM131L fourth Ig-like" evidence="2">
    <location>
        <begin position="215"/>
        <end position="347"/>
    </location>
</feature>
<feature type="region of interest" description="Disordered" evidence="1">
    <location>
        <begin position="1124"/>
        <end position="1147"/>
    </location>
</feature>
<dbReference type="AlphaFoldDB" id="A0A653DWZ9"/>
<feature type="non-terminal residue" evidence="4">
    <location>
        <position position="1147"/>
    </location>
</feature>
<evidence type="ECO:0000259" key="3">
    <source>
        <dbReference type="Pfam" id="PF24501"/>
    </source>
</evidence>
<feature type="region of interest" description="Disordered" evidence="1">
    <location>
        <begin position="721"/>
        <end position="783"/>
    </location>
</feature>
<evidence type="ECO:0000313" key="4">
    <source>
        <dbReference type="EMBL" id="VEN64739.1"/>
    </source>
</evidence>
<feature type="compositionally biased region" description="Polar residues" evidence="1">
    <location>
        <begin position="766"/>
        <end position="778"/>
    </location>
</feature>
<dbReference type="GO" id="GO:0016020">
    <property type="term" value="C:membrane"/>
    <property type="evidence" value="ECO:0007669"/>
    <property type="project" value="TreeGrafter"/>
</dbReference>
<feature type="non-terminal residue" evidence="4">
    <location>
        <position position="1"/>
    </location>
</feature>
<feature type="domain" description="TMEM131L fifth Ig-like" evidence="3">
    <location>
        <begin position="399"/>
        <end position="463"/>
    </location>
</feature>
<feature type="compositionally biased region" description="Basic residues" evidence="1">
    <location>
        <begin position="601"/>
        <end position="612"/>
    </location>
</feature>
<feature type="compositionally biased region" description="Basic and acidic residues" evidence="1">
    <location>
        <begin position="638"/>
        <end position="655"/>
    </location>
</feature>
<feature type="compositionally biased region" description="Polar residues" evidence="1">
    <location>
        <begin position="921"/>
        <end position="935"/>
    </location>
</feature>
<dbReference type="InterPro" id="IPR055436">
    <property type="entry name" value="Ig_TMEM131L_4"/>
</dbReference>
<proteinExistence type="predicted"/>
<feature type="region of interest" description="Disordered" evidence="1">
    <location>
        <begin position="571"/>
        <end position="704"/>
    </location>
</feature>